<dbReference type="PANTHER" id="PTHR35038:SF8">
    <property type="entry name" value="C-TYPE POLYHEME CYTOCHROME OMCC"/>
    <property type="match status" value="1"/>
</dbReference>
<proteinExistence type="predicted"/>
<sequence>MKTEIIKWTLRLLPALALLAAVSMASAAEAGGPGYAYGGITGKSGNCLDCHGNAKNIGDRYFIDPVKYEHTNHARIGCPACHDSIGGGHPGDQLVPAKAGCLECHGDTAEEYARTAHAAKAACNDCHNPHLVHAPNEISGQEMNRMCATCHNNEGMVAKHARWLPQADLHLGMLPCITCHTGSKNYVITLYIIKREGYKRNGEFKLAGHAELEKIAGAKGIRSMIDGNGDNYISLAELGLFNRNPAYKHLRLQGVLTPETVTHNFEILENRWDCTFCHASGPDAMQTSSIALPDKSGAFQRVAVEKGAVLDTLNGPPDFYLTGASRNASLNKIGLVIIAGGMVMPVGHGFLRFLTRKNRKGKEHQS</sequence>
<dbReference type="Gene3D" id="1.10.1130.10">
    <property type="entry name" value="Flavocytochrome C3, Chain A"/>
    <property type="match status" value="1"/>
</dbReference>
<dbReference type="KEGG" id="gur:Gura_2712"/>
<evidence type="ECO:0000256" key="2">
    <source>
        <dbReference type="SAM" id="Phobius"/>
    </source>
</evidence>
<evidence type="ECO:0000313" key="5">
    <source>
        <dbReference type="EMBL" id="ABQ26886.1"/>
    </source>
</evidence>
<organism evidence="5 6">
    <name type="scientific">Geotalea uraniireducens (strain Rf4)</name>
    <name type="common">Geobacter uraniireducens</name>
    <dbReference type="NCBI Taxonomy" id="351605"/>
    <lineage>
        <taxon>Bacteria</taxon>
        <taxon>Pseudomonadati</taxon>
        <taxon>Thermodesulfobacteriota</taxon>
        <taxon>Desulfuromonadia</taxon>
        <taxon>Geobacterales</taxon>
        <taxon>Geobacteraceae</taxon>
        <taxon>Geotalea</taxon>
    </lineage>
</organism>
<keyword evidence="2" id="KW-1133">Transmembrane helix</keyword>
<dbReference type="HOGENOM" id="CLU_771076_0_0_7"/>
<dbReference type="InterPro" id="IPR010177">
    <property type="entry name" value="Paired_CXXCH_1"/>
</dbReference>
<feature type="chain" id="PRO_5002682005" description="Doubled CXXCH motif domain-containing protein" evidence="3">
    <location>
        <begin position="28"/>
        <end position="366"/>
    </location>
</feature>
<dbReference type="PROSITE" id="PS00018">
    <property type="entry name" value="EF_HAND_1"/>
    <property type="match status" value="1"/>
</dbReference>
<dbReference type="InterPro" id="IPR051829">
    <property type="entry name" value="Multiheme_Cytochr_ET"/>
</dbReference>
<reference evidence="5 6" key="1">
    <citation type="submission" date="2007-05" db="EMBL/GenBank/DDBJ databases">
        <title>Complete sequence of Geobacter uraniireducens Rf4.</title>
        <authorList>
            <consortium name="US DOE Joint Genome Institute"/>
            <person name="Copeland A."/>
            <person name="Lucas S."/>
            <person name="Lapidus A."/>
            <person name="Barry K."/>
            <person name="Detter J.C."/>
            <person name="Glavina del Rio T."/>
            <person name="Hammon N."/>
            <person name="Israni S."/>
            <person name="Dalin E."/>
            <person name="Tice H."/>
            <person name="Pitluck S."/>
            <person name="Chertkov O."/>
            <person name="Brettin T."/>
            <person name="Bruce D."/>
            <person name="Han C."/>
            <person name="Schmutz J."/>
            <person name="Larimer F."/>
            <person name="Land M."/>
            <person name="Hauser L."/>
            <person name="Kyrpides N."/>
            <person name="Mikhailova N."/>
            <person name="Shelobolina E."/>
            <person name="Aklujkar M."/>
            <person name="Lovley D."/>
            <person name="Richardson P."/>
        </authorList>
    </citation>
    <scope>NUCLEOTIDE SEQUENCE [LARGE SCALE GENOMIC DNA]</scope>
    <source>
        <strain evidence="5 6">Rf4</strain>
    </source>
</reference>
<dbReference type="EMBL" id="CP000698">
    <property type="protein sequence ID" value="ABQ26886.1"/>
    <property type="molecule type" value="Genomic_DNA"/>
</dbReference>
<keyword evidence="2" id="KW-0472">Membrane</keyword>
<protein>
    <recommendedName>
        <fullName evidence="4">Doubled CXXCH motif domain-containing protein</fullName>
    </recommendedName>
</protein>
<evidence type="ECO:0000256" key="3">
    <source>
        <dbReference type="SAM" id="SignalP"/>
    </source>
</evidence>
<keyword evidence="1 3" id="KW-0732">Signal</keyword>
<keyword evidence="6" id="KW-1185">Reference proteome</keyword>
<feature type="domain" description="Doubled CXXCH motif" evidence="4">
    <location>
        <begin position="119"/>
        <end position="154"/>
    </location>
</feature>
<dbReference type="InterPro" id="IPR036280">
    <property type="entry name" value="Multihaem_cyt_sf"/>
</dbReference>
<feature type="signal peptide" evidence="3">
    <location>
        <begin position="1"/>
        <end position="27"/>
    </location>
</feature>
<dbReference type="AlphaFoldDB" id="A5G518"/>
<dbReference type="SUPFAM" id="SSF48695">
    <property type="entry name" value="Multiheme cytochromes"/>
    <property type="match status" value="1"/>
</dbReference>
<dbReference type="Pfam" id="PF09699">
    <property type="entry name" value="Paired_CXXCH_1"/>
    <property type="match status" value="1"/>
</dbReference>
<evidence type="ECO:0000313" key="6">
    <source>
        <dbReference type="Proteomes" id="UP000006695"/>
    </source>
</evidence>
<accession>A5G518</accession>
<dbReference type="STRING" id="351605.Gura_2712"/>
<name>A5G518_GEOUR</name>
<dbReference type="RefSeq" id="WP_011939562.1">
    <property type="nucleotide sequence ID" value="NC_009483.1"/>
</dbReference>
<gene>
    <name evidence="5" type="ordered locus">Gura_2712</name>
</gene>
<dbReference type="Proteomes" id="UP000006695">
    <property type="component" value="Chromosome"/>
</dbReference>
<feature type="transmembrane region" description="Helical" evidence="2">
    <location>
        <begin position="333"/>
        <end position="354"/>
    </location>
</feature>
<dbReference type="GO" id="GO:0016491">
    <property type="term" value="F:oxidoreductase activity"/>
    <property type="evidence" value="ECO:0007669"/>
    <property type="project" value="TreeGrafter"/>
</dbReference>
<dbReference type="PANTHER" id="PTHR35038">
    <property type="entry name" value="DISSIMILATORY SULFITE REDUCTASE SIRA"/>
    <property type="match status" value="1"/>
</dbReference>
<keyword evidence="2" id="KW-0812">Transmembrane</keyword>
<dbReference type="InterPro" id="IPR018247">
    <property type="entry name" value="EF_Hand_1_Ca_BS"/>
</dbReference>
<evidence type="ECO:0000259" key="4">
    <source>
        <dbReference type="Pfam" id="PF09699"/>
    </source>
</evidence>
<evidence type="ECO:0000256" key="1">
    <source>
        <dbReference type="ARBA" id="ARBA00022729"/>
    </source>
</evidence>